<comment type="similarity">
    <text evidence="1">Belongs to the N-acetylmuramoyl-L-alanine amidase 2 family.</text>
</comment>
<dbReference type="KEGG" id="pon:129047277"/>
<dbReference type="InterPro" id="IPR015510">
    <property type="entry name" value="PGRP"/>
</dbReference>
<feature type="chain" id="PRO_5014574894" evidence="4">
    <location>
        <begin position="22"/>
        <end position="576"/>
    </location>
</feature>
<dbReference type="GO" id="GO:0050830">
    <property type="term" value="P:defense response to Gram-positive bacterium"/>
    <property type="evidence" value="ECO:0007669"/>
    <property type="project" value="UniProtKB-ARBA"/>
</dbReference>
<dbReference type="SMART" id="SM00644">
    <property type="entry name" value="Ami_2"/>
    <property type="match status" value="1"/>
</dbReference>
<dbReference type="GeneTree" id="ENSGT00940000158718"/>
<dbReference type="InterPro" id="IPR006619">
    <property type="entry name" value="PGRP_domain_met/bac"/>
</dbReference>
<feature type="domain" description="N-acetylmuramoyl-L-alanine amidase" evidence="5">
    <location>
        <begin position="392"/>
        <end position="532"/>
    </location>
</feature>
<keyword evidence="2" id="KW-0391">Immunity</keyword>
<reference evidence="8" key="3">
    <citation type="submission" date="2025-05" db="UniProtKB">
        <authorList>
            <consortium name="Ensembl"/>
        </authorList>
    </citation>
    <scope>IDENTIFICATION</scope>
</reference>
<dbReference type="GO" id="GO:0016045">
    <property type="term" value="P:detection of bacterium"/>
    <property type="evidence" value="ECO:0007669"/>
    <property type="project" value="UniProtKB-ARBA"/>
</dbReference>
<evidence type="ECO:0000256" key="3">
    <source>
        <dbReference type="SAM" id="MobiDB-lite"/>
    </source>
</evidence>
<dbReference type="FunFam" id="3.40.80.10:FF:000001">
    <property type="entry name" value="Peptidoglycan recognition protein 1"/>
    <property type="match status" value="1"/>
</dbReference>
<accession>A0A2J8T6X9</accession>
<dbReference type="Gene3D" id="3.40.80.10">
    <property type="entry name" value="Peptidoglycan recognition protein-like"/>
    <property type="match status" value="1"/>
</dbReference>
<dbReference type="STRING" id="9601.ENSPPYP00000010842"/>
<feature type="region of interest" description="Disordered" evidence="3">
    <location>
        <begin position="550"/>
        <end position="576"/>
    </location>
</feature>
<evidence type="ECO:0000313" key="8">
    <source>
        <dbReference type="Ensembl" id="ENSPPYP00000010842.2"/>
    </source>
</evidence>
<dbReference type="Pfam" id="PF01510">
    <property type="entry name" value="Amidase_2"/>
    <property type="match status" value="1"/>
</dbReference>
<dbReference type="GO" id="GO:0008270">
    <property type="term" value="F:zinc ion binding"/>
    <property type="evidence" value="ECO:0007669"/>
    <property type="project" value="InterPro"/>
</dbReference>
<dbReference type="GeneID" id="129047277"/>
<dbReference type="PANTHER" id="PTHR11022:SF66">
    <property type="entry name" value="N-ACETYLMURAMOYL-L-ALANINE AMIDASE"/>
    <property type="match status" value="1"/>
</dbReference>
<reference evidence="7" key="2">
    <citation type="submission" date="2017-12" db="EMBL/GenBank/DDBJ databases">
        <title>High-resolution comparative analysis of great ape genomes.</title>
        <authorList>
            <person name="Pollen A."/>
            <person name="Hastie A."/>
            <person name="Hormozdiari F."/>
            <person name="Dougherty M."/>
            <person name="Liu R."/>
            <person name="Chaisson M."/>
            <person name="Hoppe E."/>
            <person name="Hill C."/>
            <person name="Pang A."/>
            <person name="Hillier L."/>
            <person name="Baker C."/>
            <person name="Armstrong J."/>
            <person name="Shendure J."/>
            <person name="Paten B."/>
            <person name="Wilson R."/>
            <person name="Chao H."/>
            <person name="Schneider V."/>
            <person name="Ventura M."/>
            <person name="Kronenberg Z."/>
            <person name="Murali S."/>
            <person name="Gordon D."/>
            <person name="Cantsilieris S."/>
            <person name="Munson K."/>
            <person name="Nelson B."/>
            <person name="Raja A."/>
            <person name="Underwood J."/>
            <person name="Diekhans M."/>
            <person name="Fiddes I."/>
            <person name="Haussler D."/>
            <person name="Eichler E."/>
        </authorList>
    </citation>
    <scope>NUCLEOTIDE SEQUENCE [LARGE SCALE GENOMIC DNA]</scope>
    <source>
        <strain evidence="7">Susie</strain>
    </source>
</reference>
<gene>
    <name evidence="8" type="primary">PGLYRP2</name>
    <name evidence="7" type="ORF">CR201_G0037534</name>
</gene>
<accession>A0A663D5P3</accession>
<organism evidence="8 9">
    <name type="scientific">Pongo abelii</name>
    <name type="common">Sumatran orangutan</name>
    <name type="synonym">Pongo pygmaeus abelii</name>
    <dbReference type="NCBI Taxonomy" id="9601"/>
    <lineage>
        <taxon>Eukaryota</taxon>
        <taxon>Metazoa</taxon>
        <taxon>Chordata</taxon>
        <taxon>Craniata</taxon>
        <taxon>Vertebrata</taxon>
        <taxon>Euteleostomi</taxon>
        <taxon>Mammalia</taxon>
        <taxon>Eutheria</taxon>
        <taxon>Euarchontoglires</taxon>
        <taxon>Primates</taxon>
        <taxon>Haplorrhini</taxon>
        <taxon>Catarrhini</taxon>
        <taxon>Hominidae</taxon>
        <taxon>Pongo</taxon>
    </lineage>
</organism>
<evidence type="ECO:0000256" key="1">
    <source>
        <dbReference type="ARBA" id="ARBA00007553"/>
    </source>
</evidence>
<protein>
    <submittedName>
        <fullName evidence="7">PGLYRP2 isoform 2</fullName>
    </submittedName>
    <submittedName>
        <fullName evidence="8">Peptidoglycan recognition protein 2</fullName>
    </submittedName>
</protein>
<dbReference type="Proteomes" id="UP000001595">
    <property type="component" value="Chromosome 19"/>
</dbReference>
<proteinExistence type="inferred from homology"/>
<dbReference type="GO" id="GO:0008745">
    <property type="term" value="F:N-acetylmuramoyl-L-alanine amidase activity"/>
    <property type="evidence" value="ECO:0007669"/>
    <property type="project" value="InterPro"/>
</dbReference>
<feature type="signal peptide" evidence="4">
    <location>
        <begin position="1"/>
        <end position="21"/>
    </location>
</feature>
<dbReference type="GO" id="GO:0009253">
    <property type="term" value="P:peptidoglycan catabolic process"/>
    <property type="evidence" value="ECO:0007669"/>
    <property type="project" value="InterPro"/>
</dbReference>
<dbReference type="OrthoDB" id="10001926at2759"/>
<dbReference type="PANTHER" id="PTHR11022">
    <property type="entry name" value="PEPTIDOGLYCAN RECOGNITION PROTEIN"/>
    <property type="match status" value="1"/>
</dbReference>
<name>H2NXW7_PONAB</name>
<keyword evidence="9" id="KW-1185">Reference proteome</keyword>
<dbReference type="InterPro" id="IPR036505">
    <property type="entry name" value="Amidase/PGRP_sf"/>
</dbReference>
<evidence type="ECO:0000256" key="4">
    <source>
        <dbReference type="SAM" id="SignalP"/>
    </source>
</evidence>
<evidence type="ECO:0000256" key="2">
    <source>
        <dbReference type="ARBA" id="ARBA00022859"/>
    </source>
</evidence>
<evidence type="ECO:0000313" key="7">
    <source>
        <dbReference type="EMBL" id="PNJ28785.1"/>
    </source>
</evidence>
<dbReference type="CDD" id="cd06583">
    <property type="entry name" value="PGRP"/>
    <property type="match status" value="1"/>
</dbReference>
<evidence type="ECO:0000259" key="5">
    <source>
        <dbReference type="SMART" id="SM00644"/>
    </source>
</evidence>
<evidence type="ECO:0000313" key="9">
    <source>
        <dbReference type="Proteomes" id="UP000001595"/>
    </source>
</evidence>
<feature type="domain" description="Peptidoglycan recognition protein family" evidence="6">
    <location>
        <begin position="380"/>
        <end position="526"/>
    </location>
</feature>
<dbReference type="Ensembl" id="ENSPPYT00000011265.3">
    <property type="protein sequence ID" value="ENSPPYP00000010842.2"/>
    <property type="gene ID" value="ENSPPYG00000009673.3"/>
</dbReference>
<feature type="region of interest" description="Disordered" evidence="3">
    <location>
        <begin position="168"/>
        <end position="195"/>
    </location>
</feature>
<dbReference type="GO" id="GO:0016019">
    <property type="term" value="F:peptidoglycan immune receptor activity"/>
    <property type="evidence" value="ECO:0007669"/>
    <property type="project" value="UniProtKB-ARBA"/>
</dbReference>
<sequence>MAQGVLWILLGLLLWSDPGTASLPLLMDSVIQALAELEQKAPAAKVRHTASAWLMSAPNSGPHNRLYHFLLGAQSLDAAELDPCPLSPELLGLTKEVARHDVREGKEYGVVLAPDGSTVAVEPLLAGLEAGLQGRRVINLPLDSTAAPWETGVTFPDVAAIAPDVRATSSPGLRDASPDVTTADIGANSPDATKGCPDVQASLPDAKAKSPPTMVDSLLAVTLAGNLGLTFLRGSQTQSHPDLGTEGCWDQLSAPRTFTLLDPKASLLTMAFLNGALDGVILGDYLSRTPEPQPSLSHLLSQYYGAGVARDPGFRSNFRRQNGAALTSASILAQQVWGTLVLLQRLEPVHPQLQCTSQEQLAQVAANATKEFTEAFLGCPAIHPRCRWGAAPYRGRPKPLQLPLGFLYVHHTYVPAPPCTDFGRCAANMRSMQRYHQDTQGWGDIGYSFVVGSDGYVYEGRGWHWVGAHTLGHNSRGFGVAIVGNYTAALPTEAALRTVRDTLPSCAVRAGLLRPDYAVLGHRQLVRTGCPGDALFDLLRTWPHFTATVKPSPARSVSQRSRREPPLRTLPAIDLQ</sequence>
<dbReference type="HOGENOM" id="CLU_038892_0_0_1"/>
<dbReference type="SMART" id="SM00701">
    <property type="entry name" value="PGRP"/>
    <property type="match status" value="1"/>
</dbReference>
<dbReference type="AlphaFoldDB" id="H2NXW7"/>
<accession>H2NXW7</accession>
<dbReference type="SUPFAM" id="SSF55846">
    <property type="entry name" value="N-acetylmuramoyl-L-alanine amidase-like"/>
    <property type="match status" value="1"/>
</dbReference>
<dbReference type="EMBL" id="NDHI03003519">
    <property type="protein sequence ID" value="PNJ28785.1"/>
    <property type="molecule type" value="Genomic_DNA"/>
</dbReference>
<dbReference type="CTD" id="114770"/>
<dbReference type="InterPro" id="IPR002502">
    <property type="entry name" value="Amidase_domain"/>
</dbReference>
<dbReference type="RefSeq" id="XP_009251187.1">
    <property type="nucleotide sequence ID" value="XM_009252912.2"/>
</dbReference>
<dbReference type="GO" id="GO:0042834">
    <property type="term" value="F:peptidoglycan binding"/>
    <property type="evidence" value="ECO:0007669"/>
    <property type="project" value="UniProtKB-ARBA"/>
</dbReference>
<dbReference type="GO" id="GO:0002376">
    <property type="term" value="P:immune system process"/>
    <property type="evidence" value="ECO:0007669"/>
    <property type="project" value="UniProtKB-KW"/>
</dbReference>
<reference evidence="8 9" key="1">
    <citation type="submission" date="2008-02" db="EMBL/GenBank/DDBJ databases">
        <title>A 6x draft sequence assembly of the Pongo pygmaeus abelii genome.</title>
        <authorList>
            <person name="Wilson R.K."/>
            <person name="Mardis E."/>
        </authorList>
    </citation>
    <scope>NUCLEOTIDE SEQUENCE [LARGE SCALE GENOMIC DNA]</scope>
</reference>
<dbReference type="eggNOG" id="ENOG502QR3D">
    <property type="taxonomic scope" value="Eukaryota"/>
</dbReference>
<evidence type="ECO:0000259" key="6">
    <source>
        <dbReference type="SMART" id="SM00701"/>
    </source>
</evidence>
<keyword evidence="4" id="KW-0732">Signal</keyword>